<organism evidence="3 6">
    <name type="scientific">Parabacteroides distasonis</name>
    <dbReference type="NCBI Taxonomy" id="823"/>
    <lineage>
        <taxon>Bacteria</taxon>
        <taxon>Pseudomonadati</taxon>
        <taxon>Bacteroidota</taxon>
        <taxon>Bacteroidia</taxon>
        <taxon>Bacteroidales</taxon>
        <taxon>Tannerellaceae</taxon>
        <taxon>Parabacteroides</taxon>
    </lineage>
</organism>
<comment type="caution">
    <text evidence="3">The sequence shown here is derived from an EMBL/GenBank/DDBJ whole genome shotgun (WGS) entry which is preliminary data.</text>
</comment>
<dbReference type="EMBL" id="WKLT01000007">
    <property type="protein sequence ID" value="MRY58145.1"/>
    <property type="molecule type" value="Genomic_DNA"/>
</dbReference>
<evidence type="ECO:0000256" key="2">
    <source>
        <dbReference type="SAM" id="SignalP"/>
    </source>
</evidence>
<protein>
    <recommendedName>
        <fullName evidence="7">T9SS C-terminal target domain-containing protein</fullName>
    </recommendedName>
</protein>
<evidence type="ECO:0000313" key="5">
    <source>
        <dbReference type="Proteomes" id="UP000315827"/>
    </source>
</evidence>
<reference evidence="3 6" key="1">
    <citation type="journal article" date="2019" name="Nat. Med.">
        <title>A library of human gut bacterial isolates paired with longitudinal multiomics data enables mechanistic microbiome research.</title>
        <authorList>
            <person name="Poyet M."/>
            <person name="Groussin M."/>
            <person name="Gibbons S.M."/>
            <person name="Avila-Pacheco J."/>
            <person name="Jiang X."/>
            <person name="Kearney S.M."/>
            <person name="Perrotta A.R."/>
            <person name="Berdy B."/>
            <person name="Zhao S."/>
            <person name="Lieberman T.D."/>
            <person name="Swanson P.K."/>
            <person name="Smith M."/>
            <person name="Roesemann S."/>
            <person name="Alexander J.E."/>
            <person name="Rich S.A."/>
            <person name="Livny J."/>
            <person name="Vlamakis H."/>
            <person name="Clish C."/>
            <person name="Bullock K."/>
            <person name="Deik A."/>
            <person name="Scott J."/>
            <person name="Pierce K.A."/>
            <person name="Xavier R.J."/>
            <person name="Alm E.J."/>
        </authorList>
    </citation>
    <scope>NUCLEOTIDE SEQUENCE [LARGE SCALE GENOMIC DNA]</scope>
    <source>
        <strain evidence="3 6">BIOML-A41</strain>
    </source>
</reference>
<feature type="chain" id="PRO_5043189931" description="T9SS C-terminal target domain-containing protein" evidence="2">
    <location>
        <begin position="20"/>
        <end position="161"/>
    </location>
</feature>
<name>A0A415MLA4_PARDI</name>
<dbReference type="PROSITE" id="PS51257">
    <property type="entry name" value="PROKAR_LIPOPROTEIN"/>
    <property type="match status" value="1"/>
</dbReference>
<accession>A0A415MLA4</accession>
<keyword evidence="2" id="KW-0732">Signal</keyword>
<evidence type="ECO:0008006" key="7">
    <source>
        <dbReference type="Google" id="ProtNLM"/>
    </source>
</evidence>
<evidence type="ECO:0000256" key="1">
    <source>
        <dbReference type="SAM" id="MobiDB-lite"/>
    </source>
</evidence>
<evidence type="ECO:0000313" key="4">
    <source>
        <dbReference type="EMBL" id="TWV62902.1"/>
    </source>
</evidence>
<dbReference type="Proteomes" id="UP000463337">
    <property type="component" value="Unassembled WGS sequence"/>
</dbReference>
<dbReference type="GeneID" id="93523468"/>
<sequence>MKKLIFVFIAICGLNHAYAQSLTGGSLSSCLIEAEEMTAVLGETIVPTPEKGGYLDAGFIEILLAEAVDAGTDPETPIDPTPGEPEIPTSIDSHKTDPQITSRGGVLFVYTPSLQPVMVIALNGKIVRYQKQVGLQGYEGLPFGTYVIRINEKTFKIQLSK</sequence>
<dbReference type="RefSeq" id="WP_048927107.1">
    <property type="nucleotide sequence ID" value="NZ_AP019729.1"/>
</dbReference>
<reference evidence="4 5" key="2">
    <citation type="submission" date="2019-07" db="EMBL/GenBank/DDBJ databases">
        <title>Genome sequencing of Parabacteroides distasonis iSURF_7.</title>
        <authorList>
            <person name="Degefu H.N."/>
            <person name="Ruoff K.L."/>
            <person name="Price C.E."/>
            <person name="Valls R.A."/>
            <person name="O'Toole G.A."/>
        </authorList>
    </citation>
    <scope>NUCLEOTIDE SEQUENCE [LARGE SCALE GENOMIC DNA]</scope>
    <source>
        <strain evidence="4 5">CFPLTA003_1B</strain>
    </source>
</reference>
<feature type="signal peptide" evidence="2">
    <location>
        <begin position="1"/>
        <end position="19"/>
    </location>
</feature>
<evidence type="ECO:0000313" key="3">
    <source>
        <dbReference type="EMBL" id="MRY58145.1"/>
    </source>
</evidence>
<feature type="region of interest" description="Disordered" evidence="1">
    <location>
        <begin position="73"/>
        <end position="95"/>
    </location>
</feature>
<dbReference type="EMBL" id="VOHW01000003">
    <property type="protein sequence ID" value="TWV62902.1"/>
    <property type="molecule type" value="Genomic_DNA"/>
</dbReference>
<evidence type="ECO:0000313" key="6">
    <source>
        <dbReference type="Proteomes" id="UP000463337"/>
    </source>
</evidence>
<proteinExistence type="predicted"/>
<dbReference type="Proteomes" id="UP000315827">
    <property type="component" value="Unassembled WGS sequence"/>
</dbReference>
<dbReference type="AlphaFoldDB" id="A0A415MLA4"/>
<gene>
    <name evidence="4" type="ORF">FSA05_07675</name>
    <name evidence="3" type="ORF">GKD59_09540</name>
</gene>